<organism evidence="1 2">
    <name type="scientific">Pangasianodon gigas</name>
    <name type="common">Mekong giant catfish</name>
    <name type="synonym">Pangasius gigas</name>
    <dbReference type="NCBI Taxonomy" id="30993"/>
    <lineage>
        <taxon>Eukaryota</taxon>
        <taxon>Metazoa</taxon>
        <taxon>Chordata</taxon>
        <taxon>Craniata</taxon>
        <taxon>Vertebrata</taxon>
        <taxon>Euteleostomi</taxon>
        <taxon>Actinopterygii</taxon>
        <taxon>Neopterygii</taxon>
        <taxon>Teleostei</taxon>
        <taxon>Ostariophysi</taxon>
        <taxon>Siluriformes</taxon>
        <taxon>Pangasiidae</taxon>
        <taxon>Pangasianodon</taxon>
    </lineage>
</organism>
<name>A0ACC5X6E8_PANGG</name>
<keyword evidence="2" id="KW-1185">Reference proteome</keyword>
<evidence type="ECO:0000313" key="2">
    <source>
        <dbReference type="Proteomes" id="UP000829447"/>
    </source>
</evidence>
<protein>
    <submittedName>
        <fullName evidence="1">Uncharacterized protein</fullName>
    </submittedName>
</protein>
<sequence>MPYFWLKFTSDEFARCCWGWPHMDGLKNSLVCWGWCHLGAVEMAWDCDCCSGFGAAVATSSFVLRTPSVDRRPKGVSMDVLTQQEVQKYREDGYLVLEGFFSPEECEALRERMSEIVEQMDVPAHCRTQFSTDHDEQLKSQGNADYFITSGDKVRFFFEKGVFDENGEFTVPRERSLNKIGHALHAHEPLFKSITHSPNVQNLARNLGLINPVVLQSMYIFKQPGIGGEVTPHQDATFLYTEPLGQVMGVWIALEDATLDNGCLWFIPGSHRNGITRRMVRNPKGTIPLTDFIGREQNYDDSLFLPAPVKKGGVVLIHGEVVHRSAENTSDASRHVYTFHIMESEKTSWSPENWLQPTEELPFPSLYT</sequence>
<dbReference type="Proteomes" id="UP000829447">
    <property type="component" value="Linkage Group LG15"/>
</dbReference>
<gene>
    <name evidence="1" type="ORF">PGIGA_G00067500</name>
</gene>
<proteinExistence type="predicted"/>
<dbReference type="EMBL" id="CM040468">
    <property type="protein sequence ID" value="MCI4386847.1"/>
    <property type="molecule type" value="Genomic_DNA"/>
</dbReference>
<reference evidence="1 2" key="1">
    <citation type="journal article" date="2022" name="bioRxiv">
        <title>An ancient truncated duplication of the anti-Mullerian hormone receptor type 2 gene is a potential conserved master sex determinant in the Pangasiidae catfish family.</title>
        <authorList>
            <person name="Wen M."/>
            <person name="Pan Q."/>
            <person name="Jouanno E."/>
            <person name="Montfort J."/>
            <person name="Zahm M."/>
            <person name="Cabau C."/>
            <person name="Klopp C."/>
            <person name="Iampietro C."/>
            <person name="Roques C."/>
            <person name="Bouchez O."/>
            <person name="Castinel A."/>
            <person name="Donnadieu C."/>
            <person name="Parrinello H."/>
            <person name="Poncet C."/>
            <person name="Belmonte E."/>
            <person name="Gautier V."/>
            <person name="Avarre J.-C."/>
            <person name="Dugue R."/>
            <person name="Gustiano R."/>
            <person name="Ha T.T.T."/>
            <person name="Campet M."/>
            <person name="Sriphairoj K."/>
            <person name="Ribolli J."/>
            <person name="de Almeida F.L."/>
            <person name="Desvignes T."/>
            <person name="Postlethwait J.H."/>
            <person name="Bucao C.F."/>
            <person name="Robinson-Rechavi M."/>
            <person name="Bobe J."/>
            <person name="Herpin A."/>
            <person name="Guiguen Y."/>
        </authorList>
    </citation>
    <scope>NUCLEOTIDE SEQUENCE [LARGE SCALE GENOMIC DNA]</scope>
    <source>
        <strain evidence="1">YG-Dec2019</strain>
    </source>
</reference>
<comment type="caution">
    <text evidence="1">The sequence shown here is derived from an EMBL/GenBank/DDBJ whole genome shotgun (WGS) entry which is preliminary data.</text>
</comment>
<accession>A0ACC5X6E8</accession>
<evidence type="ECO:0000313" key="1">
    <source>
        <dbReference type="EMBL" id="MCI4386847.1"/>
    </source>
</evidence>